<keyword evidence="19" id="KW-1185">Reference proteome</keyword>
<proteinExistence type="inferred from homology"/>
<keyword evidence="9 15" id="KW-0482">Metalloprotease</keyword>
<evidence type="ECO:0000256" key="14">
    <source>
        <dbReference type="PIRSR" id="PIRSR627057-2"/>
    </source>
</evidence>
<dbReference type="STRING" id="984487.A0A1E4SE25"/>
<dbReference type="GeneID" id="30982361"/>
<dbReference type="GO" id="GO:0031204">
    <property type="term" value="P:post-translational protein targeting to membrane, translocation"/>
    <property type="evidence" value="ECO:0007669"/>
    <property type="project" value="EnsemblFungi"/>
</dbReference>
<comment type="cofactor">
    <cofactor evidence="14 15">
        <name>Zn(2+)</name>
        <dbReference type="ChEBI" id="CHEBI:29105"/>
    </cofactor>
    <text evidence="14 15">Binds 1 zinc ion per subunit.</text>
</comment>
<organism evidence="18 19">
    <name type="scientific">Suhomyces tanzawaensis NRRL Y-17324</name>
    <dbReference type="NCBI Taxonomy" id="984487"/>
    <lineage>
        <taxon>Eukaryota</taxon>
        <taxon>Fungi</taxon>
        <taxon>Dikarya</taxon>
        <taxon>Ascomycota</taxon>
        <taxon>Saccharomycotina</taxon>
        <taxon>Pichiomycetes</taxon>
        <taxon>Debaryomycetaceae</taxon>
        <taxon>Suhomyces</taxon>
    </lineage>
</organism>
<evidence type="ECO:0000256" key="13">
    <source>
        <dbReference type="PIRSR" id="PIRSR627057-1"/>
    </source>
</evidence>
<dbReference type="InterPro" id="IPR001915">
    <property type="entry name" value="Peptidase_M48"/>
</dbReference>
<evidence type="ECO:0000256" key="2">
    <source>
        <dbReference type="ARBA" id="ARBA00022670"/>
    </source>
</evidence>
<dbReference type="EC" id="3.4.24.84" evidence="15"/>
<feature type="active site" evidence="13">
    <location>
        <position position="301"/>
    </location>
</feature>
<evidence type="ECO:0000256" key="15">
    <source>
        <dbReference type="RuleBase" id="RU366005"/>
    </source>
</evidence>
<evidence type="ECO:0000256" key="4">
    <source>
        <dbReference type="ARBA" id="ARBA00022723"/>
    </source>
</evidence>
<dbReference type="Proteomes" id="UP000094285">
    <property type="component" value="Unassembled WGS sequence"/>
</dbReference>
<feature type="active site" description="Proton donor" evidence="13">
    <location>
        <position position="383"/>
    </location>
</feature>
<keyword evidence="3 15" id="KW-0812">Transmembrane</keyword>
<keyword evidence="10 15" id="KW-0472">Membrane</keyword>
<sequence>MFSLAETFSFLDNPNINWKNVILGFTIGQAVFENYLAYRQYQVLKRKTPPVSLKAEVTQETFDKSQDYSRAKARFGFVTDIYNVLQLVATVKYDVLPKLWTVAGSLVQKASPILPSFLGGIITQSLFFVGVQEVISVVLSLPVSYYSNFVLEEKYGFNKLTLGLWISDKLKSFALSVVLGYPILGLALRIFDFTGDSFIAYIMILVLAVQLTFMTIYPLFIQPLFNKFTPLQEGELKTAIENFAAKEKFPLSKLYVIDGSKRSSHSNAYFTGLPWSKQIVLYDTLIDHSTTEETVAVIAHEIGHWKLSHLAKMLVFAQAQIFTSFSLFSAFIRNRSLYNSFGFTTVQPTYIGFLLFGHISTPINLGIQFLFNLLSRKHEYEADEYAKSRGFAEPLAKGLIKLLSENLSSMDADGLYSAYHHSHPILPERLNAIGYISKEKIADIKPFKND</sequence>
<evidence type="ECO:0000256" key="3">
    <source>
        <dbReference type="ARBA" id="ARBA00022692"/>
    </source>
</evidence>
<evidence type="ECO:0000256" key="5">
    <source>
        <dbReference type="ARBA" id="ARBA00022801"/>
    </source>
</evidence>
<dbReference type="GO" id="GO:0036503">
    <property type="term" value="P:ERAD pathway"/>
    <property type="evidence" value="ECO:0007669"/>
    <property type="project" value="EnsemblFungi"/>
</dbReference>
<keyword evidence="7 14" id="KW-0862">Zinc</keyword>
<dbReference type="Pfam" id="PF01435">
    <property type="entry name" value="Peptidase_M48"/>
    <property type="match status" value="1"/>
</dbReference>
<name>A0A1E4SE25_9ASCO</name>
<evidence type="ECO:0000259" key="16">
    <source>
        <dbReference type="Pfam" id="PF01435"/>
    </source>
</evidence>
<dbReference type="AlphaFoldDB" id="A0A1E4SE25"/>
<dbReference type="PANTHER" id="PTHR10120">
    <property type="entry name" value="CAAX PRENYL PROTEASE 1"/>
    <property type="match status" value="1"/>
</dbReference>
<dbReference type="RefSeq" id="XP_020062838.1">
    <property type="nucleotide sequence ID" value="XM_020208224.1"/>
</dbReference>
<reference evidence="19" key="1">
    <citation type="submission" date="2016-05" db="EMBL/GenBank/DDBJ databases">
        <title>Comparative genomics of biotechnologically important yeasts.</title>
        <authorList>
            <consortium name="DOE Joint Genome Institute"/>
            <person name="Riley R."/>
            <person name="Haridas S."/>
            <person name="Wolfe K.H."/>
            <person name="Lopes M.R."/>
            <person name="Hittinger C.T."/>
            <person name="Goker M."/>
            <person name="Salamov A."/>
            <person name="Wisecaver J."/>
            <person name="Long T.M."/>
            <person name="Aerts A.L."/>
            <person name="Barry K."/>
            <person name="Choi C."/>
            <person name="Clum A."/>
            <person name="Coughlan A.Y."/>
            <person name="Deshpande S."/>
            <person name="Douglass A.P."/>
            <person name="Hanson S.J."/>
            <person name="Klenk H.-P."/>
            <person name="Labutti K."/>
            <person name="Lapidus A."/>
            <person name="Lindquist E."/>
            <person name="Lipzen A."/>
            <person name="Meier-Kolthoff J.P."/>
            <person name="Ohm R.A."/>
            <person name="Otillar R.P."/>
            <person name="Pangilinan J."/>
            <person name="Peng Y."/>
            <person name="Rokas A."/>
            <person name="Rosa C.A."/>
            <person name="Scheuner C."/>
            <person name="Sibirny A.A."/>
            <person name="Slot J.C."/>
            <person name="Stielow J.B."/>
            <person name="Sun H."/>
            <person name="Kurtzman C.P."/>
            <person name="Blackwell M."/>
            <person name="Grigoriev I.V."/>
            <person name="Jeffries T.W."/>
        </authorList>
    </citation>
    <scope>NUCLEOTIDE SEQUENCE [LARGE SCALE GENOMIC DNA]</scope>
    <source>
        <strain evidence="19">NRRL Y-17324</strain>
    </source>
</reference>
<dbReference type="CDD" id="cd07343">
    <property type="entry name" value="M48A_Zmpste24p_like"/>
    <property type="match status" value="1"/>
</dbReference>
<keyword evidence="4 14" id="KW-0479">Metal-binding</keyword>
<comment type="catalytic activity">
    <reaction evidence="11 15">
        <text>Hydrolyzes the peptide bond -P2-(S-farnesyl or geranylgeranyl)C-P1'-P2'-P3'-COOH where P1' and P2' are amino acids with aliphatic side chains and P3' is any C-terminal residue.</text>
        <dbReference type="EC" id="3.4.24.84"/>
    </reaction>
</comment>
<feature type="binding site" evidence="14">
    <location>
        <position position="379"/>
    </location>
    <ligand>
        <name>Zn(2+)</name>
        <dbReference type="ChEBI" id="CHEBI:29105"/>
        <note>catalytic</note>
    </ligand>
</feature>
<feature type="binding site" evidence="14">
    <location>
        <position position="300"/>
    </location>
    <ligand>
        <name>Zn(2+)</name>
        <dbReference type="ChEBI" id="CHEBI:29105"/>
        <note>catalytic</note>
    </ligand>
</feature>
<dbReference type="GO" id="GO:0005637">
    <property type="term" value="C:nuclear inner membrane"/>
    <property type="evidence" value="ECO:0007669"/>
    <property type="project" value="EnsemblFungi"/>
</dbReference>
<dbReference type="GO" id="GO:0046872">
    <property type="term" value="F:metal ion binding"/>
    <property type="evidence" value="ECO:0007669"/>
    <property type="project" value="UniProtKB-UniRule"/>
</dbReference>
<comment type="caution">
    <text evidence="15">Lacks conserved residue(s) required for the propagation of feature annotation.</text>
</comment>
<dbReference type="InterPro" id="IPR027057">
    <property type="entry name" value="CAXX_Prtase_1"/>
</dbReference>
<evidence type="ECO:0000256" key="11">
    <source>
        <dbReference type="ARBA" id="ARBA00044456"/>
    </source>
</evidence>
<dbReference type="EMBL" id="KV453914">
    <property type="protein sequence ID" value="ODV77716.1"/>
    <property type="molecule type" value="Genomic_DNA"/>
</dbReference>
<evidence type="ECO:0000256" key="8">
    <source>
        <dbReference type="ARBA" id="ARBA00022989"/>
    </source>
</evidence>
<evidence type="ECO:0000256" key="1">
    <source>
        <dbReference type="ARBA" id="ARBA00004477"/>
    </source>
</evidence>
<keyword evidence="2 15" id="KW-0645">Protease</keyword>
<dbReference type="FunFam" id="3.30.2010.10:FF:000002">
    <property type="entry name" value="CAAX prenyl protease"/>
    <property type="match status" value="1"/>
</dbReference>
<evidence type="ECO:0000256" key="10">
    <source>
        <dbReference type="ARBA" id="ARBA00023136"/>
    </source>
</evidence>
<evidence type="ECO:0000259" key="17">
    <source>
        <dbReference type="Pfam" id="PF16491"/>
    </source>
</evidence>
<evidence type="ECO:0000256" key="7">
    <source>
        <dbReference type="ARBA" id="ARBA00022833"/>
    </source>
</evidence>
<accession>A0A1E4SE25</accession>
<dbReference type="GO" id="GO:0071586">
    <property type="term" value="P:CAAX-box protein processing"/>
    <property type="evidence" value="ECO:0007669"/>
    <property type="project" value="UniProtKB-UniRule"/>
</dbReference>
<evidence type="ECO:0000313" key="18">
    <source>
        <dbReference type="EMBL" id="ODV77716.1"/>
    </source>
</evidence>
<feature type="transmembrane region" description="Helical" evidence="15">
    <location>
        <begin position="197"/>
        <end position="220"/>
    </location>
</feature>
<dbReference type="OrthoDB" id="360839at2759"/>
<feature type="domain" description="CAAX prenyl protease 1 N-terminal" evidence="17">
    <location>
        <begin position="40"/>
        <end position="227"/>
    </location>
</feature>
<comment type="subcellular location">
    <subcellularLocation>
        <location evidence="1 15">Endoplasmic reticulum membrane</location>
        <topology evidence="1 15">Multi-pass membrane protein</topology>
    </subcellularLocation>
</comment>
<dbReference type="GO" id="GO:0007323">
    <property type="term" value="P:peptide pheromone maturation"/>
    <property type="evidence" value="ECO:0007669"/>
    <property type="project" value="EnsemblFungi"/>
</dbReference>
<keyword evidence="6 15" id="KW-0256">Endoplasmic reticulum</keyword>
<dbReference type="Gene3D" id="3.30.2010.10">
    <property type="entry name" value="Metalloproteases ('zincins'), catalytic domain"/>
    <property type="match status" value="1"/>
</dbReference>
<keyword evidence="8 15" id="KW-1133">Transmembrane helix</keyword>
<evidence type="ECO:0000313" key="19">
    <source>
        <dbReference type="Proteomes" id="UP000094285"/>
    </source>
</evidence>
<feature type="binding site" evidence="14">
    <location>
        <position position="304"/>
    </location>
    <ligand>
        <name>Zn(2+)</name>
        <dbReference type="ChEBI" id="CHEBI:29105"/>
        <note>catalytic</note>
    </ligand>
</feature>
<feature type="transmembrane region" description="Helical" evidence="15">
    <location>
        <begin position="313"/>
        <end position="332"/>
    </location>
</feature>
<evidence type="ECO:0000256" key="12">
    <source>
        <dbReference type="ARBA" id="ARBA00060927"/>
    </source>
</evidence>
<dbReference type="GO" id="GO:0004222">
    <property type="term" value="F:metalloendopeptidase activity"/>
    <property type="evidence" value="ECO:0007669"/>
    <property type="project" value="UniProtKB-UniRule"/>
</dbReference>
<dbReference type="GO" id="GO:0120236">
    <property type="term" value="P:negative regulation of post-translational protein targeting to membrane, translocation"/>
    <property type="evidence" value="ECO:0007669"/>
    <property type="project" value="EnsemblFungi"/>
</dbReference>
<evidence type="ECO:0000256" key="6">
    <source>
        <dbReference type="ARBA" id="ARBA00022824"/>
    </source>
</evidence>
<protein>
    <recommendedName>
        <fullName evidence="15">CAAX prenyl protease</fullName>
        <ecNumber evidence="15">3.4.24.84</ecNumber>
    </recommendedName>
</protein>
<comment type="similarity">
    <text evidence="12 15">Belongs to the peptidase M48A family.</text>
</comment>
<dbReference type="InterPro" id="IPR032456">
    <property type="entry name" value="Peptidase_M48_N"/>
</dbReference>
<gene>
    <name evidence="18" type="ORF">CANTADRAFT_280044</name>
</gene>
<dbReference type="Pfam" id="PF16491">
    <property type="entry name" value="Peptidase_M48_N"/>
    <property type="match status" value="1"/>
</dbReference>
<keyword evidence="5 15" id="KW-0378">Hydrolase</keyword>
<feature type="domain" description="Peptidase M48" evidence="16">
    <location>
        <begin position="230"/>
        <end position="434"/>
    </location>
</feature>
<comment type="function">
    <text evidence="15">Proteolytically removes the C-terminal three residues of farnesylated proteins.</text>
</comment>
<evidence type="ECO:0000256" key="9">
    <source>
        <dbReference type="ARBA" id="ARBA00023049"/>
    </source>
</evidence>
<feature type="transmembrane region" description="Helical" evidence="15">
    <location>
        <begin position="173"/>
        <end position="191"/>
    </location>
</feature>
<dbReference type="GO" id="GO:0005789">
    <property type="term" value="C:endoplasmic reticulum membrane"/>
    <property type="evidence" value="ECO:0007669"/>
    <property type="project" value="UniProtKB-SubCell"/>
</dbReference>